<evidence type="ECO:0000313" key="3">
    <source>
        <dbReference type="Proteomes" id="UP000231878"/>
    </source>
</evidence>
<dbReference type="AlphaFoldDB" id="A0AAX0U4S2"/>
<sequence>MKPAGSRAARRHSRGAFFMKAANRCVAHRACRTCSAPVHRARISLRSQRIRPGASARHYGELAARHRMDCGIREPAREAGRRTGTAKRTPRSGATIRRTRIPGLDRTSSLHRRRTFVARIRARRSR</sequence>
<evidence type="ECO:0000313" key="2">
    <source>
        <dbReference type="EMBL" id="PJO63404.1"/>
    </source>
</evidence>
<comment type="caution">
    <text evidence="2">The sequence shown here is derived from an EMBL/GenBank/DDBJ whole genome shotgun (WGS) entry which is preliminary data.</text>
</comment>
<dbReference type="Proteomes" id="UP000231878">
    <property type="component" value="Unassembled WGS sequence"/>
</dbReference>
<dbReference type="EMBL" id="PHRB01000032">
    <property type="protein sequence ID" value="PJO63404.1"/>
    <property type="molecule type" value="Genomic_DNA"/>
</dbReference>
<evidence type="ECO:0000256" key="1">
    <source>
        <dbReference type="SAM" id="MobiDB-lite"/>
    </source>
</evidence>
<feature type="region of interest" description="Disordered" evidence="1">
    <location>
        <begin position="75"/>
        <end position="110"/>
    </location>
</feature>
<organism evidence="2 3">
    <name type="scientific">Burkholderia pseudomallei</name>
    <name type="common">Pseudomonas pseudomallei</name>
    <dbReference type="NCBI Taxonomy" id="28450"/>
    <lineage>
        <taxon>Bacteria</taxon>
        <taxon>Pseudomonadati</taxon>
        <taxon>Pseudomonadota</taxon>
        <taxon>Betaproteobacteria</taxon>
        <taxon>Burkholderiales</taxon>
        <taxon>Burkholderiaceae</taxon>
        <taxon>Burkholderia</taxon>
        <taxon>pseudomallei group</taxon>
    </lineage>
</organism>
<reference evidence="2 3" key="1">
    <citation type="submission" date="2017-11" db="EMBL/GenBank/DDBJ databases">
        <title>Molecular characterization of Burkholderia pseudomallei and closely related isolates from Vietnam.</title>
        <authorList>
            <person name="Ustinov D.V."/>
            <person name="Antonov A.S."/>
            <person name="Avdusheva E.F."/>
            <person name="Shpak I.M."/>
            <person name="Zakharova I.B."/>
            <person name="Thi L.A."/>
            <person name="Teteryatnikova N."/>
            <person name="Lopasteyskaya Y.A."/>
            <person name="Kuzyutina J.A."/>
            <person name="Ngo T.N."/>
            <person name="Victorov D.V."/>
        </authorList>
    </citation>
    <scope>NUCLEOTIDE SEQUENCE [LARGE SCALE GENOMIC DNA]</scope>
    <source>
        <strain evidence="2 3">V1512</strain>
    </source>
</reference>
<proteinExistence type="predicted"/>
<accession>A0AAX0U4S2</accession>
<protein>
    <submittedName>
        <fullName evidence="2">Uncharacterized protein</fullName>
    </submittedName>
</protein>
<name>A0AAX0U4S2_BURPE</name>
<gene>
    <name evidence="2" type="ORF">CWD88_25795</name>
</gene>